<name>A0A6G1BP86_9ORYZ</name>
<dbReference type="Proteomes" id="UP000479710">
    <property type="component" value="Unassembled WGS sequence"/>
</dbReference>
<proteinExistence type="predicted"/>
<accession>A0A6G1BP86</accession>
<feature type="region of interest" description="Disordered" evidence="1">
    <location>
        <begin position="19"/>
        <end position="47"/>
    </location>
</feature>
<keyword evidence="3" id="KW-1185">Reference proteome</keyword>
<sequence length="62" mass="7090">MWLAFKDEFITNKETCAPTRMPQRMTFPHAPLPSPPDPIASRNHTLPCRPRAVNLADTHMPH</sequence>
<protein>
    <submittedName>
        <fullName evidence="2">Uncharacterized protein</fullName>
    </submittedName>
</protein>
<evidence type="ECO:0000256" key="1">
    <source>
        <dbReference type="SAM" id="MobiDB-lite"/>
    </source>
</evidence>
<comment type="caution">
    <text evidence="2">The sequence shown here is derived from an EMBL/GenBank/DDBJ whole genome shotgun (WGS) entry which is preliminary data.</text>
</comment>
<gene>
    <name evidence="2" type="ORF">E2562_029275</name>
</gene>
<evidence type="ECO:0000313" key="3">
    <source>
        <dbReference type="Proteomes" id="UP000479710"/>
    </source>
</evidence>
<dbReference type="AlphaFoldDB" id="A0A6G1BP86"/>
<organism evidence="2 3">
    <name type="scientific">Oryza meyeriana var. granulata</name>
    <dbReference type="NCBI Taxonomy" id="110450"/>
    <lineage>
        <taxon>Eukaryota</taxon>
        <taxon>Viridiplantae</taxon>
        <taxon>Streptophyta</taxon>
        <taxon>Embryophyta</taxon>
        <taxon>Tracheophyta</taxon>
        <taxon>Spermatophyta</taxon>
        <taxon>Magnoliopsida</taxon>
        <taxon>Liliopsida</taxon>
        <taxon>Poales</taxon>
        <taxon>Poaceae</taxon>
        <taxon>BOP clade</taxon>
        <taxon>Oryzoideae</taxon>
        <taxon>Oryzeae</taxon>
        <taxon>Oryzinae</taxon>
        <taxon>Oryza</taxon>
        <taxon>Oryza meyeriana</taxon>
    </lineage>
</organism>
<reference evidence="2 3" key="1">
    <citation type="submission" date="2019-11" db="EMBL/GenBank/DDBJ databases">
        <title>Whole genome sequence of Oryza granulata.</title>
        <authorList>
            <person name="Li W."/>
        </authorList>
    </citation>
    <scope>NUCLEOTIDE SEQUENCE [LARGE SCALE GENOMIC DNA]</scope>
    <source>
        <strain evidence="3">cv. Menghai</strain>
        <tissue evidence="2">Leaf</tissue>
    </source>
</reference>
<dbReference type="EMBL" id="SPHZ02000012">
    <property type="protein sequence ID" value="KAF0889601.1"/>
    <property type="molecule type" value="Genomic_DNA"/>
</dbReference>
<evidence type="ECO:0000313" key="2">
    <source>
        <dbReference type="EMBL" id="KAF0889601.1"/>
    </source>
</evidence>